<evidence type="ECO:0000313" key="3">
    <source>
        <dbReference type="EMBL" id="MCJ0765115.1"/>
    </source>
</evidence>
<dbReference type="Pfam" id="PF12802">
    <property type="entry name" value="MarR_2"/>
    <property type="match status" value="1"/>
</dbReference>
<dbReference type="RefSeq" id="WP_243308202.1">
    <property type="nucleotide sequence ID" value="NZ_JALGBI010000002.1"/>
</dbReference>
<reference evidence="3" key="1">
    <citation type="submission" date="2022-03" db="EMBL/GenBank/DDBJ databases">
        <authorList>
            <person name="Woo C.Y."/>
        </authorList>
    </citation>
    <scope>NUCLEOTIDE SEQUENCE</scope>
    <source>
        <strain evidence="3">CYS-02</strain>
    </source>
</reference>
<feature type="compositionally biased region" description="Basic residues" evidence="1">
    <location>
        <begin position="159"/>
        <end position="171"/>
    </location>
</feature>
<feature type="domain" description="HTH marR-type" evidence="2">
    <location>
        <begin position="6"/>
        <end position="139"/>
    </location>
</feature>
<evidence type="ECO:0000259" key="2">
    <source>
        <dbReference type="PROSITE" id="PS50995"/>
    </source>
</evidence>
<dbReference type="AlphaFoldDB" id="A0A9X1VXJ6"/>
<dbReference type="InterPro" id="IPR039422">
    <property type="entry name" value="MarR/SlyA-like"/>
</dbReference>
<name>A0A9X1VXJ6_9BURK</name>
<feature type="compositionally biased region" description="Basic and acidic residues" evidence="1">
    <location>
        <begin position="148"/>
        <end position="158"/>
    </location>
</feature>
<dbReference type="InterPro" id="IPR036388">
    <property type="entry name" value="WH-like_DNA-bd_sf"/>
</dbReference>
<dbReference type="InterPro" id="IPR000835">
    <property type="entry name" value="HTH_MarR-typ"/>
</dbReference>
<dbReference type="EMBL" id="JALGBI010000002">
    <property type="protein sequence ID" value="MCJ0765115.1"/>
    <property type="molecule type" value="Genomic_DNA"/>
</dbReference>
<dbReference type="InterPro" id="IPR036390">
    <property type="entry name" value="WH_DNA-bd_sf"/>
</dbReference>
<dbReference type="PROSITE" id="PS50995">
    <property type="entry name" value="HTH_MARR_2"/>
    <property type="match status" value="1"/>
</dbReference>
<dbReference type="Proteomes" id="UP001139447">
    <property type="component" value="Unassembled WGS sequence"/>
</dbReference>
<feature type="region of interest" description="Disordered" evidence="1">
    <location>
        <begin position="148"/>
        <end position="171"/>
    </location>
</feature>
<keyword evidence="4" id="KW-1185">Reference proteome</keyword>
<comment type="caution">
    <text evidence="3">The sequence shown here is derived from an EMBL/GenBank/DDBJ whole genome shotgun (WGS) entry which is preliminary data.</text>
</comment>
<dbReference type="Gene3D" id="1.10.10.10">
    <property type="entry name" value="Winged helix-like DNA-binding domain superfamily/Winged helix DNA-binding domain"/>
    <property type="match status" value="1"/>
</dbReference>
<proteinExistence type="predicted"/>
<evidence type="ECO:0000256" key="1">
    <source>
        <dbReference type="SAM" id="MobiDB-lite"/>
    </source>
</evidence>
<dbReference type="SUPFAM" id="SSF46785">
    <property type="entry name" value="Winged helix' DNA-binding domain"/>
    <property type="match status" value="1"/>
</dbReference>
<gene>
    <name evidence="3" type="ORF">MMF98_18025</name>
</gene>
<dbReference type="GO" id="GO:0006950">
    <property type="term" value="P:response to stress"/>
    <property type="evidence" value="ECO:0007669"/>
    <property type="project" value="TreeGrafter"/>
</dbReference>
<dbReference type="SMART" id="SM00347">
    <property type="entry name" value="HTH_MARR"/>
    <property type="match status" value="1"/>
</dbReference>
<evidence type="ECO:0000313" key="4">
    <source>
        <dbReference type="Proteomes" id="UP001139447"/>
    </source>
</evidence>
<dbReference type="GO" id="GO:0003700">
    <property type="term" value="F:DNA-binding transcription factor activity"/>
    <property type="evidence" value="ECO:0007669"/>
    <property type="project" value="InterPro"/>
</dbReference>
<dbReference type="PANTHER" id="PTHR33164">
    <property type="entry name" value="TRANSCRIPTIONAL REGULATOR, MARR FAMILY"/>
    <property type="match status" value="1"/>
</dbReference>
<accession>A0A9X1VXJ6</accession>
<dbReference type="PANTHER" id="PTHR33164:SF43">
    <property type="entry name" value="HTH-TYPE TRANSCRIPTIONAL REPRESSOR YETL"/>
    <property type="match status" value="1"/>
</dbReference>
<dbReference type="PRINTS" id="PR00598">
    <property type="entry name" value="HTHMARR"/>
</dbReference>
<sequence length="171" mass="19209">MKIDPENLLNFRLWRLVSLAGAPVTRLCEGRYGITRREWHLLAMLARDGPLSPSEIALRASLDRARVSKAIASLIEKSLMQRTAVRDDRCRAVLTLTPKGINLANELFPQIDEINERVLSAISPEAREALFASLEALTRQAVEINRENASEVQADRHRGGSRRRWVGRSTG</sequence>
<organism evidence="3 4">
    <name type="scientific">Variovorax terrae</name>
    <dbReference type="NCBI Taxonomy" id="2923278"/>
    <lineage>
        <taxon>Bacteria</taxon>
        <taxon>Pseudomonadati</taxon>
        <taxon>Pseudomonadota</taxon>
        <taxon>Betaproteobacteria</taxon>
        <taxon>Burkholderiales</taxon>
        <taxon>Comamonadaceae</taxon>
        <taxon>Variovorax</taxon>
    </lineage>
</organism>
<protein>
    <submittedName>
        <fullName evidence="3">MarR family transcriptional regulator</fullName>
    </submittedName>
</protein>